<organism evidence="1 2">
    <name type="scientific">Microcystis aeruginosa PCC 9443</name>
    <dbReference type="NCBI Taxonomy" id="1160281"/>
    <lineage>
        <taxon>Bacteria</taxon>
        <taxon>Bacillati</taxon>
        <taxon>Cyanobacteriota</taxon>
        <taxon>Cyanophyceae</taxon>
        <taxon>Oscillatoriophycideae</taxon>
        <taxon>Chroococcales</taxon>
        <taxon>Microcystaceae</taxon>
        <taxon>Microcystis</taxon>
    </lineage>
</organism>
<proteinExistence type="predicted"/>
<evidence type="ECO:0000313" key="1">
    <source>
        <dbReference type="EMBL" id="CCI00808.1"/>
    </source>
</evidence>
<comment type="caution">
    <text evidence="1">The sequence shown here is derived from an EMBL/GenBank/DDBJ whole genome shotgun (WGS) entry which is preliminary data.</text>
</comment>
<sequence length="44" mass="5074">MLSFCKNHNSEKKGTLGNAIYKIESLHCDYIHYNPVRHGLCLKP</sequence>
<evidence type="ECO:0000313" key="2">
    <source>
        <dbReference type="Proteomes" id="UP000003480"/>
    </source>
</evidence>
<name>I4FYP7_MICAE</name>
<accession>I4FYP7</accession>
<gene>
    <name evidence="1" type="ORF">MICAC_1270004</name>
</gene>
<dbReference type="AlphaFoldDB" id="I4FYP7"/>
<dbReference type="HOGENOM" id="CLU_3218616_0_0_3"/>
<dbReference type="EMBL" id="CAIJ01000032">
    <property type="protein sequence ID" value="CCI00808.1"/>
    <property type="molecule type" value="Genomic_DNA"/>
</dbReference>
<reference evidence="1 2" key="1">
    <citation type="submission" date="2012-04" db="EMBL/GenBank/DDBJ databases">
        <authorList>
            <person name="Genoscope - CEA"/>
        </authorList>
    </citation>
    <scope>NUCLEOTIDE SEQUENCE [LARGE SCALE GENOMIC DNA]</scope>
    <source>
        <strain evidence="1 2">9443</strain>
    </source>
</reference>
<dbReference type="Proteomes" id="UP000003480">
    <property type="component" value="Unassembled WGS sequence"/>
</dbReference>
<protein>
    <submittedName>
        <fullName evidence="1">Uncharacterized protein</fullName>
    </submittedName>
</protein>